<reference evidence="5" key="4">
    <citation type="submission" date="2025-09" db="UniProtKB">
        <authorList>
            <consortium name="Ensembl"/>
        </authorList>
    </citation>
    <scope>IDENTIFICATION</scope>
    <source>
        <strain evidence="5">JP 163 A</strain>
    </source>
</reference>
<dbReference type="Gene3D" id="2.60.40.10">
    <property type="entry name" value="Immunoglobulins"/>
    <property type="match status" value="3"/>
</dbReference>
<dbReference type="PANTHER" id="PTHR46013:SF4">
    <property type="entry name" value="B-CELL RECEPTOR CD22-RELATED"/>
    <property type="match status" value="1"/>
</dbReference>
<feature type="signal peptide" evidence="3">
    <location>
        <begin position="1"/>
        <end position="17"/>
    </location>
</feature>
<dbReference type="Proteomes" id="UP000002852">
    <property type="component" value="Unassembled WGS sequence"/>
</dbReference>
<keyword evidence="3" id="KW-0732">Signal</keyword>
<feature type="chain" id="PRO_5004046944" evidence="3">
    <location>
        <begin position="18"/>
        <end position="433"/>
    </location>
</feature>
<dbReference type="Pfam" id="PF13927">
    <property type="entry name" value="Ig_3"/>
    <property type="match status" value="1"/>
</dbReference>
<keyword evidence="2" id="KW-1133">Transmembrane helix</keyword>
<dbReference type="InterPro" id="IPR007110">
    <property type="entry name" value="Ig-like_dom"/>
</dbReference>
<reference evidence="5" key="3">
    <citation type="submission" date="2025-08" db="UniProtKB">
        <authorList>
            <consortium name="Ensembl"/>
        </authorList>
    </citation>
    <scope>IDENTIFICATION</scope>
    <source>
        <strain evidence="5">JP 163 A</strain>
    </source>
</reference>
<dbReference type="GeneTree" id="ENSGT01010000222294"/>
<name>M4A344_XIPMA</name>
<keyword evidence="6" id="KW-1185">Reference proteome</keyword>
<evidence type="ECO:0000313" key="5">
    <source>
        <dbReference type="Ensembl" id="ENSXMAP00000008888.1"/>
    </source>
</evidence>
<feature type="compositionally biased region" description="Low complexity" evidence="1">
    <location>
        <begin position="422"/>
        <end position="433"/>
    </location>
</feature>
<feature type="domain" description="Ig-like" evidence="4">
    <location>
        <begin position="126"/>
        <end position="199"/>
    </location>
</feature>
<dbReference type="AlphaFoldDB" id="M4A344"/>
<dbReference type="InParanoid" id="M4A344"/>
<evidence type="ECO:0000313" key="6">
    <source>
        <dbReference type="Proteomes" id="UP000002852"/>
    </source>
</evidence>
<dbReference type="HOGENOM" id="CLU_024444_2_2_1"/>
<organism evidence="5 6">
    <name type="scientific">Xiphophorus maculatus</name>
    <name type="common">Southern platyfish</name>
    <name type="synonym">Platypoecilus maculatus</name>
    <dbReference type="NCBI Taxonomy" id="8083"/>
    <lineage>
        <taxon>Eukaryota</taxon>
        <taxon>Metazoa</taxon>
        <taxon>Chordata</taxon>
        <taxon>Craniata</taxon>
        <taxon>Vertebrata</taxon>
        <taxon>Euteleostomi</taxon>
        <taxon>Actinopterygii</taxon>
        <taxon>Neopterygii</taxon>
        <taxon>Teleostei</taxon>
        <taxon>Neoteleostei</taxon>
        <taxon>Acanthomorphata</taxon>
        <taxon>Ovalentaria</taxon>
        <taxon>Atherinomorphae</taxon>
        <taxon>Cyprinodontiformes</taxon>
        <taxon>Poeciliidae</taxon>
        <taxon>Poeciliinae</taxon>
        <taxon>Xiphophorus</taxon>
    </lineage>
</organism>
<dbReference type="InterPro" id="IPR003599">
    <property type="entry name" value="Ig_sub"/>
</dbReference>
<dbReference type="InterPro" id="IPR036179">
    <property type="entry name" value="Ig-like_dom_sf"/>
</dbReference>
<sequence>MGRWIIIILGLIPGVWSGRWGVTYENQCALRGTSVDLKCKYGYTSGNLVTRVSWSKAQQVSNGWVQVPLSQLPSLPNHFTYIGDYHGNCDLRINNVQPSDQGAYYFKFAGTFGGWTSDTYAFLTVRELTTVVEPSIAREGDAVKMTCMSGCPETKKISWFKDGRLVWRPQFQARREDAGSYYCAIQGEETVRSASVALTVHYQPTNVSVSVNPEHIVAGSGVNLTCVSDANPAADNYTWYKRAEPTDSHSQVHVGSGQVLSLHSMESSHSGLYVCYVRNSLGEGNSTEVVLAMAAGQNGSQSLPILAGVGLLLLVALVAVLLLFWRKQKSEADKKTHLVSRLHGRASNPEEPTETVYSNIHMPPSSPPPASDPYSPPASRGKNTPKSSEAEIIYTTVTIKPRDRRAAQHENSWSKGREDDSSVIYSSVVKSSR</sequence>
<feature type="region of interest" description="Disordered" evidence="1">
    <location>
        <begin position="335"/>
        <end position="433"/>
    </location>
</feature>
<dbReference type="PANTHER" id="PTHR46013">
    <property type="entry name" value="VASCULAR CELL ADHESION MOLECULE 1"/>
    <property type="match status" value="1"/>
</dbReference>
<protein>
    <submittedName>
        <fullName evidence="5">B-cell receptor CD22-like</fullName>
    </submittedName>
</protein>
<reference evidence="6" key="1">
    <citation type="submission" date="2012-01" db="EMBL/GenBank/DDBJ databases">
        <authorList>
            <person name="Walter R."/>
            <person name="Schartl M."/>
            <person name="Warren W."/>
        </authorList>
    </citation>
    <scope>NUCLEOTIDE SEQUENCE [LARGE SCALE GENOMIC DNA]</scope>
    <source>
        <strain evidence="6">JP 163 A</strain>
    </source>
</reference>
<evidence type="ECO:0000256" key="1">
    <source>
        <dbReference type="SAM" id="MobiDB-lite"/>
    </source>
</evidence>
<dbReference type="InterPro" id="IPR013106">
    <property type="entry name" value="Ig_V-set"/>
</dbReference>
<dbReference type="Pfam" id="PF07686">
    <property type="entry name" value="V-set"/>
    <property type="match status" value="1"/>
</dbReference>
<evidence type="ECO:0000256" key="2">
    <source>
        <dbReference type="SAM" id="Phobius"/>
    </source>
</evidence>
<keyword evidence="2" id="KW-0472">Membrane</keyword>
<dbReference type="CDD" id="cd00096">
    <property type="entry name" value="Ig"/>
    <property type="match status" value="1"/>
</dbReference>
<proteinExistence type="predicted"/>
<dbReference type="OrthoDB" id="6250964at2759"/>
<keyword evidence="2" id="KW-0812">Transmembrane</keyword>
<dbReference type="InterPro" id="IPR013783">
    <property type="entry name" value="Ig-like_fold"/>
</dbReference>
<feature type="transmembrane region" description="Helical" evidence="2">
    <location>
        <begin position="303"/>
        <end position="325"/>
    </location>
</feature>
<dbReference type="Ensembl" id="ENSXMAT00000008902.2">
    <property type="protein sequence ID" value="ENSXMAP00000008888.1"/>
    <property type="gene ID" value="ENSXMAG00000008872.2"/>
</dbReference>
<reference evidence="6" key="2">
    <citation type="journal article" date="2013" name="Nat. Genet.">
        <title>The genome of the platyfish, Xiphophorus maculatus, provides insights into evolutionary adaptation and several complex traits.</title>
        <authorList>
            <person name="Schartl M."/>
            <person name="Walter R.B."/>
            <person name="Shen Y."/>
            <person name="Garcia T."/>
            <person name="Catchen J."/>
            <person name="Amores A."/>
            <person name="Braasch I."/>
            <person name="Chalopin D."/>
            <person name="Volff J.N."/>
            <person name="Lesch K.P."/>
            <person name="Bisazza A."/>
            <person name="Minx P."/>
            <person name="Hillier L."/>
            <person name="Wilson R.K."/>
            <person name="Fuerstenberg S."/>
            <person name="Boore J."/>
            <person name="Searle S."/>
            <person name="Postlethwait J.H."/>
            <person name="Warren W.C."/>
        </authorList>
    </citation>
    <scope>NUCLEOTIDE SEQUENCE [LARGE SCALE GENOMIC DNA]</scope>
    <source>
        <strain evidence="6">JP 163 A</strain>
    </source>
</reference>
<dbReference type="eggNOG" id="KOG4475">
    <property type="taxonomic scope" value="Eukaryota"/>
</dbReference>
<accession>M4A344</accession>
<feature type="compositionally biased region" description="Pro residues" evidence="1">
    <location>
        <begin position="364"/>
        <end position="376"/>
    </location>
</feature>
<dbReference type="OMA" id="WYKRTEP"/>
<dbReference type="PROSITE" id="PS50835">
    <property type="entry name" value="IG_LIKE"/>
    <property type="match status" value="2"/>
</dbReference>
<evidence type="ECO:0000259" key="4">
    <source>
        <dbReference type="PROSITE" id="PS50835"/>
    </source>
</evidence>
<dbReference type="SMART" id="SM00409">
    <property type="entry name" value="IG"/>
    <property type="match status" value="3"/>
</dbReference>
<dbReference type="SMART" id="SM00408">
    <property type="entry name" value="IGc2"/>
    <property type="match status" value="3"/>
</dbReference>
<dbReference type="InterPro" id="IPR003598">
    <property type="entry name" value="Ig_sub2"/>
</dbReference>
<dbReference type="SUPFAM" id="SSF48726">
    <property type="entry name" value="Immunoglobulin"/>
    <property type="match status" value="2"/>
</dbReference>
<evidence type="ECO:0000256" key="3">
    <source>
        <dbReference type="SAM" id="SignalP"/>
    </source>
</evidence>
<feature type="domain" description="Ig-like" evidence="4">
    <location>
        <begin position="204"/>
        <end position="292"/>
    </location>
</feature>